<comment type="caution">
    <text evidence="3">The sequence shown here is derived from an EMBL/GenBank/DDBJ whole genome shotgun (WGS) entry which is preliminary data.</text>
</comment>
<keyword evidence="1 3" id="KW-0436">Ligase</keyword>
<feature type="domain" description="BPL/LPL catalytic" evidence="2">
    <location>
        <begin position="13"/>
        <end position="207"/>
    </location>
</feature>
<keyword evidence="4" id="KW-1185">Reference proteome</keyword>
<evidence type="ECO:0000259" key="2">
    <source>
        <dbReference type="PROSITE" id="PS51733"/>
    </source>
</evidence>
<dbReference type="Pfam" id="PF03099">
    <property type="entry name" value="BPL_LplA_LipB"/>
    <property type="match status" value="1"/>
</dbReference>
<dbReference type="InterPro" id="IPR004143">
    <property type="entry name" value="BPL_LPL_catalytic"/>
</dbReference>
<dbReference type="OrthoDB" id="9807064at2"/>
<dbReference type="RefSeq" id="WP_146396688.1">
    <property type="nucleotide sequence ID" value="NZ_SJPJ01000001.1"/>
</dbReference>
<dbReference type="GO" id="GO:0004077">
    <property type="term" value="F:biotin--[biotin carboxyl-carrier protein] ligase activity"/>
    <property type="evidence" value="ECO:0007669"/>
    <property type="project" value="UniProtKB-EC"/>
</dbReference>
<sequence>MIQTTGSLDPTGLLVAEHILEQRLCGSVSYCEESASTNSDALGDLRKQAISNDQLPRLYLADRQTSGRGRQGNSWLSGADSLTFSLTIDFDSVREPSAKLLSLAAGVATARAIEFEFAPVKTMLKWPNDVYLSGGKLAGILIETSQAFSDRLVIGIGMNVNDSPTLDSYEVGAKPNSLYAVTGRRSTRYSLLEPIVASLVKTVDQLRQSPSIILGEFRQRCFLTGKQIRFNQLGQDCQGYCRGIADDGELMIQTSQGLRLCDSGAIRMVRVQ</sequence>
<proteinExistence type="predicted"/>
<gene>
    <name evidence="3" type="primary">birA</name>
    <name evidence="3" type="ORF">CA13_25390</name>
</gene>
<name>A0A5C5Z127_9BACT</name>
<dbReference type="AlphaFoldDB" id="A0A5C5Z127"/>
<dbReference type="NCBIfam" id="TIGR00121">
    <property type="entry name" value="birA_ligase"/>
    <property type="match status" value="1"/>
</dbReference>
<dbReference type="GO" id="GO:0005737">
    <property type="term" value="C:cytoplasm"/>
    <property type="evidence" value="ECO:0007669"/>
    <property type="project" value="TreeGrafter"/>
</dbReference>
<evidence type="ECO:0000256" key="1">
    <source>
        <dbReference type="ARBA" id="ARBA00022598"/>
    </source>
</evidence>
<dbReference type="PANTHER" id="PTHR12835">
    <property type="entry name" value="BIOTIN PROTEIN LIGASE"/>
    <property type="match status" value="1"/>
</dbReference>
<dbReference type="Gene3D" id="2.30.30.100">
    <property type="match status" value="1"/>
</dbReference>
<dbReference type="SUPFAM" id="SSF55681">
    <property type="entry name" value="Class II aaRS and biotin synthetases"/>
    <property type="match status" value="1"/>
</dbReference>
<dbReference type="CDD" id="cd16442">
    <property type="entry name" value="BPL"/>
    <property type="match status" value="1"/>
</dbReference>
<dbReference type="PANTHER" id="PTHR12835:SF5">
    <property type="entry name" value="BIOTIN--PROTEIN LIGASE"/>
    <property type="match status" value="1"/>
</dbReference>
<reference evidence="3 4" key="1">
    <citation type="submission" date="2019-02" db="EMBL/GenBank/DDBJ databases">
        <title>Deep-cultivation of Planctomycetes and their phenomic and genomic characterization uncovers novel biology.</title>
        <authorList>
            <person name="Wiegand S."/>
            <person name="Jogler M."/>
            <person name="Boedeker C."/>
            <person name="Pinto D."/>
            <person name="Vollmers J."/>
            <person name="Rivas-Marin E."/>
            <person name="Kohn T."/>
            <person name="Peeters S.H."/>
            <person name="Heuer A."/>
            <person name="Rast P."/>
            <person name="Oberbeckmann S."/>
            <person name="Bunk B."/>
            <person name="Jeske O."/>
            <person name="Meyerdierks A."/>
            <person name="Storesund J.E."/>
            <person name="Kallscheuer N."/>
            <person name="Luecker S."/>
            <person name="Lage O.M."/>
            <person name="Pohl T."/>
            <person name="Merkel B.J."/>
            <person name="Hornburger P."/>
            <person name="Mueller R.-W."/>
            <person name="Bruemmer F."/>
            <person name="Labrenz M."/>
            <person name="Spormann A.M."/>
            <person name="Op Den Camp H."/>
            <person name="Overmann J."/>
            <person name="Amann R."/>
            <person name="Jetten M.S.M."/>
            <person name="Mascher T."/>
            <person name="Medema M.H."/>
            <person name="Devos D.P."/>
            <person name="Kaster A.-K."/>
            <person name="Ovreas L."/>
            <person name="Rohde M."/>
            <person name="Galperin M.Y."/>
            <person name="Jogler C."/>
        </authorList>
    </citation>
    <scope>NUCLEOTIDE SEQUENCE [LARGE SCALE GENOMIC DNA]</scope>
    <source>
        <strain evidence="3 4">CA13</strain>
    </source>
</reference>
<dbReference type="Proteomes" id="UP000315010">
    <property type="component" value="Unassembled WGS sequence"/>
</dbReference>
<dbReference type="EC" id="6.3.4.15" evidence="3"/>
<dbReference type="EMBL" id="SJPJ01000001">
    <property type="protein sequence ID" value="TWT81092.1"/>
    <property type="molecule type" value="Genomic_DNA"/>
</dbReference>
<evidence type="ECO:0000313" key="3">
    <source>
        <dbReference type="EMBL" id="TWT81092.1"/>
    </source>
</evidence>
<dbReference type="Gene3D" id="3.30.930.10">
    <property type="entry name" value="Bira Bifunctional Protein, Domain 2"/>
    <property type="match status" value="1"/>
</dbReference>
<organism evidence="3 4">
    <name type="scientific">Novipirellula herctigrandis</name>
    <dbReference type="NCBI Taxonomy" id="2527986"/>
    <lineage>
        <taxon>Bacteria</taxon>
        <taxon>Pseudomonadati</taxon>
        <taxon>Planctomycetota</taxon>
        <taxon>Planctomycetia</taxon>
        <taxon>Pirellulales</taxon>
        <taxon>Pirellulaceae</taxon>
        <taxon>Novipirellula</taxon>
    </lineage>
</organism>
<accession>A0A5C5Z127</accession>
<dbReference type="InterPro" id="IPR004408">
    <property type="entry name" value="Biotin_CoA_COase_ligase"/>
</dbReference>
<dbReference type="PROSITE" id="PS51733">
    <property type="entry name" value="BPL_LPL_CATALYTIC"/>
    <property type="match status" value="1"/>
</dbReference>
<dbReference type="InterPro" id="IPR045864">
    <property type="entry name" value="aa-tRNA-synth_II/BPL/LPL"/>
</dbReference>
<protein>
    <submittedName>
        <fullName evidence="3">Bifunctional ligase/repressor BirA</fullName>
        <ecNumber evidence="3">6.3.4.15</ecNumber>
    </submittedName>
</protein>
<evidence type="ECO:0000313" key="4">
    <source>
        <dbReference type="Proteomes" id="UP000315010"/>
    </source>
</evidence>